<dbReference type="AlphaFoldDB" id="A0A914E3P1"/>
<sequence length="155" mass="17461">MIAPSAPLCAPLSTYPNITAETHSLQNYGFTNPTPQQYNTQPTHGFTNSTMQSSLPPISNPQVWQMPHENLYVSTTLPGQAPFQLVPYQIRNPTENEDNKVKTKKEEELESNKNETCVLTKKKAYTLFSIFGALVVIVVFFLFIIISSGVYQRYV</sequence>
<dbReference type="Proteomes" id="UP000887540">
    <property type="component" value="Unplaced"/>
</dbReference>
<reference evidence="3" key="1">
    <citation type="submission" date="2022-11" db="UniProtKB">
        <authorList>
            <consortium name="WormBaseParasite"/>
        </authorList>
    </citation>
    <scope>IDENTIFICATION</scope>
</reference>
<keyword evidence="1" id="KW-0472">Membrane</keyword>
<keyword evidence="2" id="KW-1185">Reference proteome</keyword>
<keyword evidence="1" id="KW-1133">Transmembrane helix</keyword>
<protein>
    <submittedName>
        <fullName evidence="3">Uncharacterized protein</fullName>
    </submittedName>
</protein>
<feature type="transmembrane region" description="Helical" evidence="1">
    <location>
        <begin position="124"/>
        <end position="146"/>
    </location>
</feature>
<proteinExistence type="predicted"/>
<keyword evidence="1" id="KW-0812">Transmembrane</keyword>
<organism evidence="2 3">
    <name type="scientific">Acrobeloides nanus</name>
    <dbReference type="NCBI Taxonomy" id="290746"/>
    <lineage>
        <taxon>Eukaryota</taxon>
        <taxon>Metazoa</taxon>
        <taxon>Ecdysozoa</taxon>
        <taxon>Nematoda</taxon>
        <taxon>Chromadorea</taxon>
        <taxon>Rhabditida</taxon>
        <taxon>Tylenchina</taxon>
        <taxon>Cephalobomorpha</taxon>
        <taxon>Cephaloboidea</taxon>
        <taxon>Cephalobidae</taxon>
        <taxon>Acrobeloides</taxon>
    </lineage>
</organism>
<evidence type="ECO:0000313" key="3">
    <source>
        <dbReference type="WBParaSite" id="ACRNAN_scaffold5485.g18304.t1"/>
    </source>
</evidence>
<dbReference type="WBParaSite" id="ACRNAN_scaffold5485.g18304.t1">
    <property type="protein sequence ID" value="ACRNAN_scaffold5485.g18304.t1"/>
    <property type="gene ID" value="ACRNAN_scaffold5485.g18304"/>
</dbReference>
<accession>A0A914E3P1</accession>
<evidence type="ECO:0000256" key="1">
    <source>
        <dbReference type="SAM" id="Phobius"/>
    </source>
</evidence>
<name>A0A914E3P1_9BILA</name>
<evidence type="ECO:0000313" key="2">
    <source>
        <dbReference type="Proteomes" id="UP000887540"/>
    </source>
</evidence>